<sequence>MAKEILMPRQGNTVESCLILEWHKQEGDRVEVGDVLCEVETDKAAFEVESEESGMILKLLYPAGEDVAVLRPIAIVGDSGEDISDMLAAAKDPDASPQEAPAVKEAVVSEPEHLAAVIPDAATVNAAAGRRQAVSPRARRVASAKGLDPASVTGSGPEGRVIERDVLAALGDQAPLSPAAKAVLLDRDWQAPEHGSGIGGRVMTADLQSAPNPCPAQAAAADSSGAVTDIPVKGVRKIIASRMLDSLQSTAQLTINASADASALLAYRKRLKQSNEELGLSGITINDFVLYAIARTLPQFPFMNAHFLGETIREFANVHLGMAVDSERGLLVPVIKNADRLALKALSGEAKRLGAAAKSGAVSPDDLSGASFTMTNLGALGIESFTPVLNPPEVAILGVCAIQPKPVLDGDDVTYRPHINLSLTFDHRAVDGAPAARFLKALCTALADFDLLLAG</sequence>
<evidence type="ECO:0000256" key="6">
    <source>
        <dbReference type="RuleBase" id="RU003423"/>
    </source>
</evidence>
<dbReference type="Gene3D" id="2.40.50.100">
    <property type="match status" value="1"/>
</dbReference>
<dbReference type="Gene3D" id="3.30.559.10">
    <property type="entry name" value="Chloramphenicol acetyltransferase-like domain"/>
    <property type="match status" value="1"/>
</dbReference>
<dbReference type="PANTHER" id="PTHR43178:SF5">
    <property type="entry name" value="LIPOAMIDE ACYLTRANSFERASE COMPONENT OF BRANCHED-CHAIN ALPHA-KETO ACID DEHYDROGENASE COMPLEX, MITOCHONDRIAL"/>
    <property type="match status" value="1"/>
</dbReference>
<dbReference type="Proteomes" id="UP000229740">
    <property type="component" value="Unassembled WGS sequence"/>
</dbReference>
<dbReference type="PROSITE" id="PS50968">
    <property type="entry name" value="BIOTINYL_LIPOYL"/>
    <property type="match status" value="1"/>
</dbReference>
<comment type="cofactor">
    <cofactor evidence="1 6">
        <name>(R)-lipoate</name>
        <dbReference type="ChEBI" id="CHEBI:83088"/>
    </cofactor>
</comment>
<dbReference type="Pfam" id="PF02817">
    <property type="entry name" value="E3_binding"/>
    <property type="match status" value="1"/>
</dbReference>
<dbReference type="SUPFAM" id="SSF47005">
    <property type="entry name" value="Peripheral subunit-binding domain of 2-oxo acid dehydrogenase complex"/>
    <property type="match status" value="1"/>
</dbReference>
<feature type="domain" description="Peripheral subunit-binding (PSBD)" evidence="9">
    <location>
        <begin position="133"/>
        <end position="170"/>
    </location>
</feature>
<feature type="domain" description="Lipoyl-binding" evidence="8">
    <location>
        <begin position="2"/>
        <end position="77"/>
    </location>
</feature>
<dbReference type="PANTHER" id="PTHR43178">
    <property type="entry name" value="DIHYDROLIPOAMIDE ACETYLTRANSFERASE COMPONENT OF PYRUVATE DEHYDROGENASE COMPLEX"/>
    <property type="match status" value="1"/>
</dbReference>
<comment type="similarity">
    <text evidence="2 6">Belongs to the 2-oxoacid dehydrogenase family.</text>
</comment>
<dbReference type="Pfam" id="PF00198">
    <property type="entry name" value="2-oxoacid_dh"/>
    <property type="match status" value="1"/>
</dbReference>
<evidence type="ECO:0000256" key="5">
    <source>
        <dbReference type="ARBA" id="ARBA00023315"/>
    </source>
</evidence>
<dbReference type="InterPro" id="IPR023213">
    <property type="entry name" value="CAT-like_dom_sf"/>
</dbReference>
<evidence type="ECO:0000259" key="8">
    <source>
        <dbReference type="PROSITE" id="PS50968"/>
    </source>
</evidence>
<dbReference type="AlphaFoldDB" id="A0A2G6E246"/>
<dbReference type="InterPro" id="IPR036625">
    <property type="entry name" value="E3-bd_dom_sf"/>
</dbReference>
<dbReference type="SUPFAM" id="SSF51230">
    <property type="entry name" value="Single hybrid motif"/>
    <property type="match status" value="1"/>
</dbReference>
<dbReference type="Gene3D" id="4.10.320.10">
    <property type="entry name" value="E3-binding domain"/>
    <property type="match status" value="1"/>
</dbReference>
<dbReference type="EC" id="2.3.1.-" evidence="6"/>
<evidence type="ECO:0000256" key="1">
    <source>
        <dbReference type="ARBA" id="ARBA00001938"/>
    </source>
</evidence>
<dbReference type="GO" id="GO:0031405">
    <property type="term" value="F:lipoic acid binding"/>
    <property type="evidence" value="ECO:0007669"/>
    <property type="project" value="TreeGrafter"/>
</dbReference>
<dbReference type="InterPro" id="IPR050743">
    <property type="entry name" value="2-oxoacid_DH_E2_comp"/>
</dbReference>
<dbReference type="PROSITE" id="PS00189">
    <property type="entry name" value="LIPOYL"/>
    <property type="match status" value="1"/>
</dbReference>
<organism evidence="10 11">
    <name type="scientific">candidate division KSB3 bacterium</name>
    <dbReference type="NCBI Taxonomy" id="2044937"/>
    <lineage>
        <taxon>Bacteria</taxon>
        <taxon>candidate division KSB3</taxon>
    </lineage>
</organism>
<dbReference type="InterPro" id="IPR011053">
    <property type="entry name" value="Single_hybrid_motif"/>
</dbReference>
<dbReference type="EMBL" id="PDPS01000037">
    <property type="protein sequence ID" value="PID56183.1"/>
    <property type="molecule type" value="Genomic_DNA"/>
</dbReference>
<evidence type="ECO:0000259" key="9">
    <source>
        <dbReference type="PROSITE" id="PS51826"/>
    </source>
</evidence>
<evidence type="ECO:0000256" key="4">
    <source>
        <dbReference type="ARBA" id="ARBA00022823"/>
    </source>
</evidence>
<dbReference type="GO" id="GO:0005737">
    <property type="term" value="C:cytoplasm"/>
    <property type="evidence" value="ECO:0007669"/>
    <property type="project" value="TreeGrafter"/>
</dbReference>
<evidence type="ECO:0000256" key="2">
    <source>
        <dbReference type="ARBA" id="ARBA00007317"/>
    </source>
</evidence>
<accession>A0A2G6E246</accession>
<dbReference type="PROSITE" id="PS51826">
    <property type="entry name" value="PSBD"/>
    <property type="match status" value="1"/>
</dbReference>
<dbReference type="SUPFAM" id="SSF52777">
    <property type="entry name" value="CoA-dependent acyltransferases"/>
    <property type="match status" value="1"/>
</dbReference>
<keyword evidence="4 6" id="KW-0450">Lipoyl</keyword>
<evidence type="ECO:0000313" key="11">
    <source>
        <dbReference type="Proteomes" id="UP000229740"/>
    </source>
</evidence>
<dbReference type="InterPro" id="IPR004167">
    <property type="entry name" value="PSBD"/>
</dbReference>
<dbReference type="InterPro" id="IPR000089">
    <property type="entry name" value="Biotin_lipoyl"/>
</dbReference>
<comment type="caution">
    <text evidence="10">The sequence shown here is derived from an EMBL/GenBank/DDBJ whole genome shotgun (WGS) entry which is preliminary data.</text>
</comment>
<protein>
    <recommendedName>
        <fullName evidence="6">Dihydrolipoamide acetyltransferase component of pyruvate dehydrogenase complex</fullName>
        <ecNumber evidence="6">2.3.1.-</ecNumber>
    </recommendedName>
</protein>
<dbReference type="Pfam" id="PF00364">
    <property type="entry name" value="Biotin_lipoyl"/>
    <property type="match status" value="1"/>
</dbReference>
<keyword evidence="3 6" id="KW-0808">Transferase</keyword>
<reference evidence="10 11" key="1">
    <citation type="submission" date="2017-10" db="EMBL/GenBank/DDBJ databases">
        <title>Novel microbial diversity and functional potential in the marine mammal oral microbiome.</title>
        <authorList>
            <person name="Dudek N.K."/>
            <person name="Sun C.L."/>
            <person name="Burstein D."/>
            <person name="Kantor R.S."/>
            <person name="Aliaga Goltsman D.S."/>
            <person name="Bik E.M."/>
            <person name="Thomas B.C."/>
            <person name="Banfield J.F."/>
            <person name="Relman D.A."/>
        </authorList>
    </citation>
    <scope>NUCLEOTIDE SEQUENCE [LARGE SCALE GENOMIC DNA]</scope>
    <source>
        <strain evidence="10">DOLZORAL124_49_17</strain>
    </source>
</reference>
<proteinExistence type="inferred from homology"/>
<dbReference type="GO" id="GO:0016407">
    <property type="term" value="F:acetyltransferase activity"/>
    <property type="evidence" value="ECO:0007669"/>
    <property type="project" value="TreeGrafter"/>
</dbReference>
<evidence type="ECO:0000313" key="10">
    <source>
        <dbReference type="EMBL" id="PID56183.1"/>
    </source>
</evidence>
<name>A0A2G6E246_9BACT</name>
<dbReference type="InterPro" id="IPR001078">
    <property type="entry name" value="2-oxoacid_DH_actylTfrase"/>
</dbReference>
<dbReference type="InterPro" id="IPR003016">
    <property type="entry name" value="2-oxoA_DH_lipoyl-BS"/>
</dbReference>
<evidence type="ECO:0000256" key="3">
    <source>
        <dbReference type="ARBA" id="ARBA00022679"/>
    </source>
</evidence>
<feature type="region of interest" description="Disordered" evidence="7">
    <location>
        <begin position="133"/>
        <end position="158"/>
    </location>
</feature>
<keyword evidence="5 6" id="KW-0012">Acyltransferase</keyword>
<evidence type="ECO:0000256" key="7">
    <source>
        <dbReference type="SAM" id="MobiDB-lite"/>
    </source>
</evidence>
<dbReference type="CDD" id="cd06849">
    <property type="entry name" value="lipoyl_domain"/>
    <property type="match status" value="1"/>
</dbReference>
<gene>
    <name evidence="10" type="ORF">CSB45_12450</name>
</gene>